<sequence>MRSSYRGDDVTILLKDITGMVDPLENKVRERYIQSGTPYSAMLPLEHLPSPKYMRLFYDALTRYSSVTATAVASVATKIYHEKGRSVVLVSLARAGTSIGILIKHYMEKYFAVSPVHYTISIIRGQGIDRNAMRYILTRHAAEEIQFVDGWTGKGAIRNQLKEAMHDYPAVDSGLAVLSDPAYVAAKCGTHDDFLIASSCLNSTVSGLISRTFYRPDIIGADDFHGAMYYEKFKPEDLTYRFLDAIEAEFQAPERVPKSSATTAEVHFGIEEVRSIMAHFDINDINLIKPSIGEATRVCLRRIPWKILVHSLHDDEHLGHLYELAREKGVPVEVYPLKNYRACGLIKELRDV</sequence>
<gene>
    <name evidence="3" type="ORF">ERS852385_00756</name>
</gene>
<dbReference type="STRING" id="187979.ERS852385_00756"/>
<dbReference type="AlphaFoldDB" id="A0A173XY84"/>
<evidence type="ECO:0000313" key="3">
    <source>
        <dbReference type="EMBL" id="CUN55797.1"/>
    </source>
</evidence>
<accession>A0A173XY84</accession>
<protein>
    <submittedName>
        <fullName evidence="3">Citrate lyase beta subunit</fullName>
    </submittedName>
</protein>
<dbReference type="EMBL" id="CYYU01000003">
    <property type="protein sequence ID" value="CUN55797.1"/>
    <property type="molecule type" value="Genomic_DNA"/>
</dbReference>
<evidence type="ECO:0000259" key="2">
    <source>
        <dbReference type="Pfam" id="PF15608"/>
    </source>
</evidence>
<feature type="domain" description="PELOTA RNA-binding" evidence="2">
    <location>
        <begin position="269"/>
        <end position="348"/>
    </location>
</feature>
<dbReference type="InterPro" id="IPR028157">
    <property type="entry name" value="PELOTA_dom"/>
</dbReference>
<feature type="domain" description="Cysteine protease StiP N-terminal" evidence="1">
    <location>
        <begin position="3"/>
        <end position="246"/>
    </location>
</feature>
<dbReference type="OrthoDB" id="1663315at2"/>
<dbReference type="PIRSF" id="PIRSF020979">
    <property type="entry name" value="UCP020979"/>
    <property type="match status" value="1"/>
</dbReference>
<organism evidence="3 4">
    <name type="scientific">Mitsuokella jalaludinii</name>
    <dbReference type="NCBI Taxonomy" id="187979"/>
    <lineage>
        <taxon>Bacteria</taxon>
        <taxon>Bacillati</taxon>
        <taxon>Bacillota</taxon>
        <taxon>Negativicutes</taxon>
        <taxon>Selenomonadales</taxon>
        <taxon>Selenomonadaceae</taxon>
        <taxon>Mitsuokella</taxon>
    </lineage>
</organism>
<evidence type="ECO:0000313" key="4">
    <source>
        <dbReference type="Proteomes" id="UP000095546"/>
    </source>
</evidence>
<dbReference type="GO" id="GO:0016829">
    <property type="term" value="F:lyase activity"/>
    <property type="evidence" value="ECO:0007669"/>
    <property type="project" value="UniProtKB-KW"/>
</dbReference>
<dbReference type="Proteomes" id="UP000095546">
    <property type="component" value="Unassembled WGS sequence"/>
</dbReference>
<keyword evidence="3" id="KW-0456">Lyase</keyword>
<reference evidence="3 4" key="1">
    <citation type="submission" date="2015-09" db="EMBL/GenBank/DDBJ databases">
        <authorList>
            <consortium name="Pathogen Informatics"/>
        </authorList>
    </citation>
    <scope>NUCLEOTIDE SEQUENCE [LARGE SCALE GENOMIC DNA]</scope>
    <source>
        <strain evidence="3 4">2789STDY5608828</strain>
    </source>
</reference>
<dbReference type="InterPro" id="IPR048336">
    <property type="entry name" value="StiP-like"/>
</dbReference>
<keyword evidence="4" id="KW-1185">Reference proteome</keyword>
<name>A0A173XY84_9FIRM</name>
<dbReference type="Pfam" id="PF15608">
    <property type="entry name" value="PELOTA_1"/>
    <property type="match status" value="1"/>
</dbReference>
<proteinExistence type="predicted"/>
<dbReference type="Pfam" id="PF11202">
    <property type="entry name" value="StiP"/>
    <property type="match status" value="1"/>
</dbReference>
<dbReference type="InterPro" id="IPR011215">
    <property type="entry name" value="StiP_N"/>
</dbReference>
<evidence type="ECO:0000259" key="1">
    <source>
        <dbReference type="Pfam" id="PF11202"/>
    </source>
</evidence>
<dbReference type="RefSeq" id="WP_055160891.1">
    <property type="nucleotide sequence ID" value="NZ_CABIWZ010000003.1"/>
</dbReference>